<dbReference type="RefSeq" id="WP_005859724.1">
    <property type="nucleotide sequence ID" value="NZ_AAYA01000007.1"/>
</dbReference>
<gene>
    <name evidence="2" type="ORF">SSE37_01805</name>
</gene>
<keyword evidence="3" id="KW-1185">Reference proteome</keyword>
<protein>
    <recommendedName>
        <fullName evidence="1">AB hydrolase-1 domain-containing protein</fullName>
    </recommendedName>
</protein>
<dbReference type="Pfam" id="PF12697">
    <property type="entry name" value="Abhydrolase_6"/>
    <property type="match status" value="1"/>
</dbReference>
<dbReference type="Proteomes" id="UP000005713">
    <property type="component" value="Unassembled WGS sequence"/>
</dbReference>
<name>A3K4P9_SAGS3</name>
<dbReference type="AlphaFoldDB" id="A3K4P9"/>
<dbReference type="ESTHER" id="9rhob-a3k4p9">
    <property type="family name" value="6_AlphaBeta_hydrolase"/>
</dbReference>
<sequence length="284" mass="29941">MTDVPKTMRPDVDLSTFCTARMLPSGGRLWVAAPSGPQVGAPVLLVHGAYHGAWCYALWMRRLLARGRAVAAVDWPGHGGLPQPAGFAALGVADFARTVEEALDQMLTPPVAVGHSLGALVLALAAEGRKLPAVVLLAPSPPGNMLGVTAVPLLPDGQPFGPPGADRFRDVYMGGAPDAGDWLPRLGPESPAALNDRYGLKINVTGGADRGLVVEAGREDPLRHPEGQDAAVAAFFGYDYRYLPEAPHCMMMHDPGDAAFACLSDWLDSLDETETPHCGVLAER</sequence>
<dbReference type="PANTHER" id="PTHR43194:SF5">
    <property type="entry name" value="PIMELOYL-[ACYL-CARRIER PROTEIN] METHYL ESTER ESTERASE"/>
    <property type="match status" value="1"/>
</dbReference>
<accession>A3K4P9</accession>
<dbReference type="InterPro" id="IPR050228">
    <property type="entry name" value="Carboxylesterase_BioH"/>
</dbReference>
<reference evidence="2 3" key="1">
    <citation type="submission" date="2006-06" db="EMBL/GenBank/DDBJ databases">
        <authorList>
            <person name="Moran M.A."/>
            <person name="Ferriera S."/>
            <person name="Johnson J."/>
            <person name="Kravitz S."/>
            <person name="Beeson K."/>
            <person name="Sutton G."/>
            <person name="Rogers Y.-H."/>
            <person name="Friedman R."/>
            <person name="Frazier M."/>
            <person name="Venter J.C."/>
        </authorList>
    </citation>
    <scope>NUCLEOTIDE SEQUENCE [LARGE SCALE GENOMIC DNA]</scope>
    <source>
        <strain evidence="2 3">E-37</strain>
    </source>
</reference>
<dbReference type="EMBL" id="AAYA01000007">
    <property type="protein sequence ID" value="EBA07948.1"/>
    <property type="molecule type" value="Genomic_DNA"/>
</dbReference>
<evidence type="ECO:0000259" key="1">
    <source>
        <dbReference type="Pfam" id="PF12697"/>
    </source>
</evidence>
<dbReference type="InterPro" id="IPR000073">
    <property type="entry name" value="AB_hydrolase_1"/>
</dbReference>
<dbReference type="SUPFAM" id="SSF53474">
    <property type="entry name" value="alpha/beta-Hydrolases"/>
    <property type="match status" value="1"/>
</dbReference>
<dbReference type="Gene3D" id="3.40.50.1820">
    <property type="entry name" value="alpha/beta hydrolase"/>
    <property type="match status" value="1"/>
</dbReference>
<evidence type="ECO:0000313" key="3">
    <source>
        <dbReference type="Proteomes" id="UP000005713"/>
    </source>
</evidence>
<comment type="caution">
    <text evidence="2">The sequence shown here is derived from an EMBL/GenBank/DDBJ whole genome shotgun (WGS) entry which is preliminary data.</text>
</comment>
<dbReference type="PANTHER" id="PTHR43194">
    <property type="entry name" value="HYDROLASE ALPHA/BETA FOLD FAMILY"/>
    <property type="match status" value="1"/>
</dbReference>
<dbReference type="eggNOG" id="COG1073">
    <property type="taxonomic scope" value="Bacteria"/>
</dbReference>
<dbReference type="OrthoDB" id="8680283at2"/>
<dbReference type="InterPro" id="IPR029058">
    <property type="entry name" value="AB_hydrolase_fold"/>
</dbReference>
<feature type="domain" description="AB hydrolase-1" evidence="1">
    <location>
        <begin position="43"/>
        <end position="258"/>
    </location>
</feature>
<evidence type="ECO:0000313" key="2">
    <source>
        <dbReference type="EMBL" id="EBA07948.1"/>
    </source>
</evidence>
<proteinExistence type="predicted"/>
<organism evidence="2 3">
    <name type="scientific">Sagittula stellata (strain ATCC 700073 / DSM 11524 / E-37)</name>
    <dbReference type="NCBI Taxonomy" id="388399"/>
    <lineage>
        <taxon>Bacteria</taxon>
        <taxon>Pseudomonadati</taxon>
        <taxon>Pseudomonadota</taxon>
        <taxon>Alphaproteobacteria</taxon>
        <taxon>Rhodobacterales</taxon>
        <taxon>Roseobacteraceae</taxon>
        <taxon>Sagittula</taxon>
    </lineage>
</organism>